<evidence type="ECO:0000313" key="3">
    <source>
        <dbReference type="WormBase" id="C39D10.1"/>
    </source>
</evidence>
<sequence>MTTGKDDVDTTTTQNMIFTSPVNVDLESCSADRVTAASAPADEKKISSNQI</sequence>
<gene>
    <name evidence="1 3" type="ORF">C39D10.1</name>
    <name evidence="1" type="ORF">CELE_C39D10.1</name>
</gene>
<proteinExistence type="predicted"/>
<dbReference type="PIR" id="T15786">
    <property type="entry name" value="T15786"/>
</dbReference>
<dbReference type="AGR" id="WB:WBGene00016529"/>
<dbReference type="KEGG" id="cel:CELE_C39D10.1"/>
<dbReference type="EMBL" id="BX284606">
    <property type="protein sequence ID" value="CCD63852.1"/>
    <property type="molecule type" value="Genomic_DNA"/>
</dbReference>
<dbReference type="WormBase" id="C39D10.1">
    <property type="protein sequence ID" value="CE04180"/>
    <property type="gene ID" value="WBGene00016529"/>
</dbReference>
<dbReference type="HOGENOM" id="CLU_3108416_0_0_1"/>
<dbReference type="PaxDb" id="6239-C39D10.1"/>
<name>Q18528_CAEEL</name>
<dbReference type="AlphaFoldDB" id="Q18528"/>
<dbReference type="RefSeq" id="NP_509333.1">
    <property type="nucleotide sequence ID" value="NM_076932.1"/>
</dbReference>
<organism evidence="1 2">
    <name type="scientific">Caenorhabditis elegans</name>
    <dbReference type="NCBI Taxonomy" id="6239"/>
    <lineage>
        <taxon>Eukaryota</taxon>
        <taxon>Metazoa</taxon>
        <taxon>Ecdysozoa</taxon>
        <taxon>Nematoda</taxon>
        <taxon>Chromadorea</taxon>
        <taxon>Rhabditida</taxon>
        <taxon>Rhabditina</taxon>
        <taxon>Rhabditomorpha</taxon>
        <taxon>Rhabditoidea</taxon>
        <taxon>Rhabditidae</taxon>
        <taxon>Peloderinae</taxon>
        <taxon>Caenorhabditis</taxon>
    </lineage>
</organism>
<dbReference type="CTD" id="183335"/>
<dbReference type="STRING" id="6239.C39D10.1.1"/>
<accession>Q18528</accession>
<dbReference type="Proteomes" id="UP000001940">
    <property type="component" value="Chromosome X"/>
</dbReference>
<protein>
    <submittedName>
        <fullName evidence="1">Uncharacterized protein</fullName>
    </submittedName>
</protein>
<reference evidence="1 2" key="1">
    <citation type="journal article" date="1998" name="Science">
        <title>Genome sequence of the nematode C. elegans: a platform for investigating biology.</title>
        <authorList>
            <consortium name="The C. elegans sequencing consortium"/>
            <person name="Sulson J.E."/>
            <person name="Waterston R."/>
        </authorList>
    </citation>
    <scope>NUCLEOTIDE SEQUENCE [LARGE SCALE GENOMIC DNA]</scope>
    <source>
        <strain evidence="1 2">Bristol N2</strain>
    </source>
</reference>
<dbReference type="InParanoid" id="Q18528"/>
<dbReference type="UCSC" id="C39D10.1">
    <property type="organism name" value="c. elegans"/>
</dbReference>
<evidence type="ECO:0000313" key="1">
    <source>
        <dbReference type="EMBL" id="CCD63852.1"/>
    </source>
</evidence>
<keyword evidence="2" id="KW-1185">Reference proteome</keyword>
<dbReference type="GeneID" id="183335"/>
<evidence type="ECO:0000313" key="2">
    <source>
        <dbReference type="Proteomes" id="UP000001940"/>
    </source>
</evidence>